<dbReference type="InterPro" id="IPR000873">
    <property type="entry name" value="AMP-dep_synth/lig_dom"/>
</dbReference>
<evidence type="ECO:0000256" key="7">
    <source>
        <dbReference type="ARBA" id="ARBA00039545"/>
    </source>
</evidence>
<evidence type="ECO:0000256" key="3">
    <source>
        <dbReference type="ARBA" id="ARBA00006432"/>
    </source>
</evidence>
<dbReference type="InterPro" id="IPR050237">
    <property type="entry name" value="ATP-dep_AMP-bd_enzyme"/>
</dbReference>
<dbReference type="InterPro" id="IPR025110">
    <property type="entry name" value="AMP-bd_C"/>
</dbReference>
<dbReference type="Gene3D" id="2.30.38.10">
    <property type="entry name" value="Luciferase, Domain 3"/>
    <property type="match status" value="1"/>
</dbReference>
<dbReference type="EC" id="6.2.1.3" evidence="6"/>
<comment type="pathway">
    <text evidence="2">Lipid metabolism; fatty acid beta-oxidation.</text>
</comment>
<proteinExistence type="inferred from homology"/>
<keyword evidence="5" id="KW-0472">Membrane</keyword>
<accession>A0A3B0X961</accession>
<comment type="subcellular location">
    <subcellularLocation>
        <location evidence="1">Membrane</location>
        <topology evidence="1">Peripheral membrane protein</topology>
    </subcellularLocation>
</comment>
<dbReference type="Pfam" id="PF13193">
    <property type="entry name" value="AMP-binding_C"/>
    <property type="match status" value="1"/>
</dbReference>
<reference evidence="11" key="1">
    <citation type="submission" date="2018-06" db="EMBL/GenBank/DDBJ databases">
        <authorList>
            <person name="Zhirakovskaya E."/>
        </authorList>
    </citation>
    <scope>NUCLEOTIDE SEQUENCE</scope>
</reference>
<evidence type="ECO:0000256" key="1">
    <source>
        <dbReference type="ARBA" id="ARBA00004170"/>
    </source>
</evidence>
<comment type="similarity">
    <text evidence="3">Belongs to the ATP-dependent AMP-binding enzyme family.</text>
</comment>
<dbReference type="SUPFAM" id="SSF56801">
    <property type="entry name" value="Acetyl-CoA synthetase-like"/>
    <property type="match status" value="1"/>
</dbReference>
<evidence type="ECO:0000256" key="6">
    <source>
        <dbReference type="ARBA" id="ARBA00026121"/>
    </source>
</evidence>
<evidence type="ECO:0000256" key="2">
    <source>
        <dbReference type="ARBA" id="ARBA00005005"/>
    </source>
</evidence>
<name>A0A3B0X961_9ZZZZ</name>
<dbReference type="PANTHER" id="PTHR43767">
    <property type="entry name" value="LONG-CHAIN-FATTY-ACID--COA LIGASE"/>
    <property type="match status" value="1"/>
</dbReference>
<dbReference type="Pfam" id="PF00501">
    <property type="entry name" value="AMP-binding"/>
    <property type="match status" value="1"/>
</dbReference>
<evidence type="ECO:0000313" key="11">
    <source>
        <dbReference type="EMBL" id="VAW64301.1"/>
    </source>
</evidence>
<dbReference type="GO" id="GO:0004467">
    <property type="term" value="F:long-chain fatty acid-CoA ligase activity"/>
    <property type="evidence" value="ECO:0007669"/>
    <property type="project" value="UniProtKB-EC"/>
</dbReference>
<feature type="domain" description="AMP-dependent synthetase/ligase" evidence="9">
    <location>
        <begin position="30"/>
        <end position="419"/>
    </location>
</feature>
<evidence type="ECO:0000256" key="4">
    <source>
        <dbReference type="ARBA" id="ARBA00022598"/>
    </source>
</evidence>
<dbReference type="AlphaFoldDB" id="A0A3B0X961"/>
<gene>
    <name evidence="11" type="ORF">MNBD_GAMMA09-1382</name>
</gene>
<dbReference type="Gene3D" id="3.30.300.30">
    <property type="match status" value="1"/>
</dbReference>
<sequence>MQHAWFSSYPQGIPHEININEFASLLELLEVSCKKYKNRPCFQNYGKVINYQELDDYSQRLASYLQNQLHLNKGDKIAIMMPNLLQYPVSMFAALRAGLTVVNTNPLYTGKELKHQLCDSGATTIVVLENFAHTLQDVIKETPIKHVIVTRMGDMLPFPKSIIINNVVKYIKKMVPPFKLIGSLDFKHCLQQGDKSQYSRPDLSHSDFAFLQYTGGTTGVAKGAILTHGNMVANVLQAAEWITPFAVEGEEHVITALPLYHIFSLLANCFFFMKIGGLNHLITNPRDMKNFVKELKNSQFTAMTGVNTLFNGLLNTPGFADVDFSRFRLVLGGGMAVQKSVADKWQQVTGLVLVEAYGLTETSPAACINPMDLPKYNGKIGLPLPSTEVCIKDDQNQVLPTGDTGEICIKGPQVMQGYYQQEEETAQAIDNDGWFHSGDIGFMDEQGYFQIVDRKKDMILVSGFNVYPNEVEQAIASHPDVIEVGVIGVADEKNGEAVMAVIVSSNLQLTLEDIRTHCESSLTRYKIPKRVELVEEVPKTNVGKILRRELRGMFS</sequence>
<feature type="domain" description="AMP-binding enzyme C-terminal" evidence="10">
    <location>
        <begin position="470"/>
        <end position="544"/>
    </location>
</feature>
<evidence type="ECO:0000256" key="8">
    <source>
        <dbReference type="ARBA" id="ARBA00042773"/>
    </source>
</evidence>
<dbReference type="InterPro" id="IPR020845">
    <property type="entry name" value="AMP-binding_CS"/>
</dbReference>
<dbReference type="PROSITE" id="PS00455">
    <property type="entry name" value="AMP_BINDING"/>
    <property type="match status" value="1"/>
</dbReference>
<organism evidence="11">
    <name type="scientific">hydrothermal vent metagenome</name>
    <dbReference type="NCBI Taxonomy" id="652676"/>
    <lineage>
        <taxon>unclassified sequences</taxon>
        <taxon>metagenomes</taxon>
        <taxon>ecological metagenomes</taxon>
    </lineage>
</organism>
<dbReference type="Gene3D" id="3.40.50.980">
    <property type="match status" value="2"/>
</dbReference>
<dbReference type="GO" id="GO:0016020">
    <property type="term" value="C:membrane"/>
    <property type="evidence" value="ECO:0007669"/>
    <property type="project" value="UniProtKB-SubCell"/>
</dbReference>
<evidence type="ECO:0000256" key="5">
    <source>
        <dbReference type="ARBA" id="ARBA00023136"/>
    </source>
</evidence>
<dbReference type="EMBL" id="UOFI01000054">
    <property type="protein sequence ID" value="VAW64301.1"/>
    <property type="molecule type" value="Genomic_DNA"/>
</dbReference>
<protein>
    <recommendedName>
        <fullName evidence="7">Long-chain-fatty-acid--CoA ligase</fullName>
        <ecNumber evidence="6">6.2.1.3</ecNumber>
    </recommendedName>
    <alternativeName>
        <fullName evidence="8">Long-chain acyl-CoA synthetase</fullName>
    </alternativeName>
</protein>
<evidence type="ECO:0000259" key="10">
    <source>
        <dbReference type="Pfam" id="PF13193"/>
    </source>
</evidence>
<dbReference type="CDD" id="cd05936">
    <property type="entry name" value="FC-FACS_FadD_like"/>
    <property type="match status" value="1"/>
</dbReference>
<keyword evidence="4 11" id="KW-0436">Ligase</keyword>
<dbReference type="PANTHER" id="PTHR43767:SF8">
    <property type="entry name" value="LONG-CHAIN-FATTY-ACID--COA LIGASE"/>
    <property type="match status" value="1"/>
</dbReference>
<dbReference type="InterPro" id="IPR045851">
    <property type="entry name" value="AMP-bd_C_sf"/>
</dbReference>
<evidence type="ECO:0000259" key="9">
    <source>
        <dbReference type="Pfam" id="PF00501"/>
    </source>
</evidence>
<dbReference type="FunFam" id="3.40.50.12780:FF:000003">
    <property type="entry name" value="Long-chain-fatty-acid--CoA ligase FadD"/>
    <property type="match status" value="1"/>
</dbReference>